<dbReference type="PROSITE" id="PS50005">
    <property type="entry name" value="TPR"/>
    <property type="match status" value="1"/>
</dbReference>
<feature type="region of interest" description="Disordered" evidence="4">
    <location>
        <begin position="37"/>
        <end position="72"/>
    </location>
</feature>
<dbReference type="EMBL" id="NKHU02000298">
    <property type="protein sequence ID" value="RHZ45157.1"/>
    <property type="molecule type" value="Genomic_DNA"/>
</dbReference>
<dbReference type="STRING" id="41047.A0A397G3F4"/>
<dbReference type="Pfam" id="PF13414">
    <property type="entry name" value="TPR_11"/>
    <property type="match status" value="1"/>
</dbReference>
<dbReference type="Proteomes" id="UP000215305">
    <property type="component" value="Unassembled WGS sequence"/>
</dbReference>
<protein>
    <submittedName>
        <fullName evidence="5">Uncharacterized protein</fullName>
    </submittedName>
</protein>
<evidence type="ECO:0000313" key="6">
    <source>
        <dbReference type="Proteomes" id="UP000215305"/>
    </source>
</evidence>
<dbReference type="SUPFAM" id="SSF48452">
    <property type="entry name" value="TPR-like"/>
    <property type="match status" value="1"/>
</dbReference>
<gene>
    <name evidence="5" type="ORF">CDV56_102366</name>
</gene>
<evidence type="ECO:0000256" key="3">
    <source>
        <dbReference type="PROSITE-ProRule" id="PRU00339"/>
    </source>
</evidence>
<dbReference type="AlphaFoldDB" id="A0A397G3F4"/>
<dbReference type="InterPro" id="IPR011990">
    <property type="entry name" value="TPR-like_helical_dom_sf"/>
</dbReference>
<evidence type="ECO:0000256" key="1">
    <source>
        <dbReference type="ARBA" id="ARBA00022737"/>
    </source>
</evidence>
<dbReference type="GeneID" id="38124340"/>
<sequence length="447" mass="50544">MILAGCSLIRPENTSPPLAALRSGVTKGNQIEDETICLGKSDEEDDCGSAVGQGEGEDGRKTPRTRDEKEMDELSKRLHEVELFEGKKGKGALCVSLLKPDSTLARASTHVSWEGYPQEQTWRIHKIERKTVIGVPHGSFELYHRKKFTQKRQVKHEMDMYPDEYFVFFDIESDPQLWSGMLVSYNDLPALPGSKILRRLDELYRETSQVGWNPWHDMADLRESTGELTAMALAGTKFVQPQPTAHLVVDLYSLLNRRQCIVIWNFFRQMVINRELARRLASYDVDGPVMGFTTKILASLIIADRWFQNVQIRLADMGVDPLSIPKTVSSLQKDKAENFKRQGNEATRKKQHQLALDLYTEAIKVNLGNAVYRNNRSGALYDLGRYPEALDDALVATKLDPTYAKAWARLGLAHLRLGRAKRAKEALQRAIELAGRNATDAMRKAAM</sequence>
<dbReference type="PANTHER" id="PTHR45831:SF2">
    <property type="entry name" value="LD24721P"/>
    <property type="match status" value="1"/>
</dbReference>
<dbReference type="GO" id="GO:0072380">
    <property type="term" value="C:TRC complex"/>
    <property type="evidence" value="ECO:0007669"/>
    <property type="project" value="TreeGrafter"/>
</dbReference>
<dbReference type="GO" id="GO:0016020">
    <property type="term" value="C:membrane"/>
    <property type="evidence" value="ECO:0007669"/>
    <property type="project" value="TreeGrafter"/>
</dbReference>
<feature type="compositionally biased region" description="Basic and acidic residues" evidence="4">
    <location>
        <begin position="57"/>
        <end position="72"/>
    </location>
</feature>
<evidence type="ECO:0000256" key="2">
    <source>
        <dbReference type="ARBA" id="ARBA00022803"/>
    </source>
</evidence>
<dbReference type="InterPro" id="IPR047150">
    <property type="entry name" value="SGT"/>
</dbReference>
<dbReference type="Gene3D" id="1.25.40.10">
    <property type="entry name" value="Tetratricopeptide repeat domain"/>
    <property type="match status" value="1"/>
</dbReference>
<dbReference type="InterPro" id="IPR019734">
    <property type="entry name" value="TPR_rpt"/>
</dbReference>
<dbReference type="PANTHER" id="PTHR45831">
    <property type="entry name" value="LD24721P"/>
    <property type="match status" value="1"/>
</dbReference>
<evidence type="ECO:0000313" key="5">
    <source>
        <dbReference type="EMBL" id="RHZ45157.1"/>
    </source>
</evidence>
<dbReference type="RefSeq" id="XP_026610619.1">
    <property type="nucleotide sequence ID" value="XM_026755985.1"/>
</dbReference>
<keyword evidence="1" id="KW-0677">Repeat</keyword>
<keyword evidence="2 3" id="KW-0802">TPR repeat</keyword>
<keyword evidence="6" id="KW-1185">Reference proteome</keyword>
<dbReference type="GO" id="GO:0060090">
    <property type="term" value="F:molecular adaptor activity"/>
    <property type="evidence" value="ECO:0007669"/>
    <property type="project" value="TreeGrafter"/>
</dbReference>
<dbReference type="VEuPathDB" id="FungiDB:CDV56_102366"/>
<feature type="repeat" description="TPR" evidence="3">
    <location>
        <begin position="404"/>
        <end position="437"/>
    </location>
</feature>
<organism evidence="5 6">
    <name type="scientific">Aspergillus thermomutatus</name>
    <name type="common">Neosartorya pseudofischeri</name>
    <dbReference type="NCBI Taxonomy" id="41047"/>
    <lineage>
        <taxon>Eukaryota</taxon>
        <taxon>Fungi</taxon>
        <taxon>Dikarya</taxon>
        <taxon>Ascomycota</taxon>
        <taxon>Pezizomycotina</taxon>
        <taxon>Eurotiomycetes</taxon>
        <taxon>Eurotiomycetidae</taxon>
        <taxon>Eurotiales</taxon>
        <taxon>Aspergillaceae</taxon>
        <taxon>Aspergillus</taxon>
        <taxon>Aspergillus subgen. Fumigati</taxon>
    </lineage>
</organism>
<dbReference type="OrthoDB" id="20872at2759"/>
<evidence type="ECO:0000256" key="4">
    <source>
        <dbReference type="SAM" id="MobiDB-lite"/>
    </source>
</evidence>
<comment type="caution">
    <text evidence="5">The sequence shown here is derived from an EMBL/GenBank/DDBJ whole genome shotgun (WGS) entry which is preliminary data.</text>
</comment>
<name>A0A397G3F4_ASPTH</name>
<proteinExistence type="predicted"/>
<dbReference type="SMART" id="SM00028">
    <property type="entry name" value="TPR"/>
    <property type="match status" value="3"/>
</dbReference>
<reference evidence="5" key="1">
    <citation type="submission" date="2018-08" db="EMBL/GenBank/DDBJ databases">
        <title>Draft genome sequence of azole-resistant Aspergillus thermomutatus (Neosartorya pseudofischeri) strain HMR AF 39, isolated from a human nasal aspirate.</title>
        <authorList>
            <person name="Parent-Michaud M."/>
            <person name="Dufresne P.J."/>
            <person name="Fournier E."/>
            <person name="Martineau C."/>
            <person name="Moreira S."/>
            <person name="Perkins V."/>
            <person name="De Repentigny L."/>
            <person name="Dufresne S.F."/>
        </authorList>
    </citation>
    <scope>NUCLEOTIDE SEQUENCE [LARGE SCALE GENOMIC DNA]</scope>
    <source>
        <strain evidence="5">HMR AF 39</strain>
    </source>
</reference>
<dbReference type="GO" id="GO:0006620">
    <property type="term" value="P:post-translational protein targeting to endoplasmic reticulum membrane"/>
    <property type="evidence" value="ECO:0007669"/>
    <property type="project" value="TreeGrafter"/>
</dbReference>
<accession>A0A397G3F4</accession>